<evidence type="ECO:0000256" key="1">
    <source>
        <dbReference type="SAM" id="MobiDB-lite"/>
    </source>
</evidence>
<comment type="caution">
    <text evidence="2">The sequence shown here is derived from an EMBL/GenBank/DDBJ whole genome shotgun (WGS) entry which is preliminary data.</text>
</comment>
<dbReference type="EMBL" id="AWVH01000002">
    <property type="protein sequence ID" value="ERJ94537.1"/>
    <property type="molecule type" value="Genomic_DNA"/>
</dbReference>
<evidence type="ECO:0000313" key="2">
    <source>
        <dbReference type="EMBL" id="ERJ94537.1"/>
    </source>
</evidence>
<gene>
    <name evidence="2" type="ORF">HMPREF9193_00074</name>
</gene>
<evidence type="ECO:0000313" key="3">
    <source>
        <dbReference type="Proteomes" id="UP000016649"/>
    </source>
</evidence>
<name>A0ABN0P1T5_TRELE</name>
<feature type="region of interest" description="Disordered" evidence="1">
    <location>
        <begin position="155"/>
        <end position="174"/>
    </location>
</feature>
<keyword evidence="3" id="KW-1185">Reference proteome</keyword>
<feature type="compositionally biased region" description="Polar residues" evidence="1">
    <location>
        <begin position="159"/>
        <end position="173"/>
    </location>
</feature>
<dbReference type="Proteomes" id="UP000016649">
    <property type="component" value="Unassembled WGS sequence"/>
</dbReference>
<proteinExistence type="predicted"/>
<feature type="compositionally biased region" description="Low complexity" evidence="1">
    <location>
        <begin position="45"/>
        <end position="85"/>
    </location>
</feature>
<feature type="region of interest" description="Disordered" evidence="1">
    <location>
        <begin position="40"/>
        <end position="94"/>
    </location>
</feature>
<sequence>MFKKILCTKVQHMPTTEELALYGIRELSFEELLQINGGRMRSKSRCSSSPSGSSSSSSSAGSSCSSYSAQRRQRRSYSSGSFVSSGNKYNSTSGQPKKVSWFAGAVSKNKNKSVVSTNTVSGCTVQKSDVLSSIAHRRYPSAKARELRQKIKEAEQEKNGSTYAMTKKNSGSISGKKRNFVTKVRDFFDDVIDSVNIAATERQKGTIQAVDKIYEKSAGAAKHLWKQATKWHYEDRDAKNKNLPSYDELSRDREDWRLEDEWKSKYHQNGIGSPELKFVNTDGREAVYTKDFSSDGSYELYTDSQYKGTYNYATPSINPSAPDSITDFKGMRNFITGGSKFLVTGTGHFFCDMLPYYALGNER</sequence>
<organism evidence="2 3">
    <name type="scientific">Treponema lecithinolyticum ATCC 700332</name>
    <dbReference type="NCBI Taxonomy" id="1321815"/>
    <lineage>
        <taxon>Bacteria</taxon>
        <taxon>Pseudomonadati</taxon>
        <taxon>Spirochaetota</taxon>
        <taxon>Spirochaetia</taxon>
        <taxon>Spirochaetales</taxon>
        <taxon>Treponemataceae</taxon>
        <taxon>Treponema</taxon>
    </lineage>
</organism>
<dbReference type="RefSeq" id="WP_021686043.1">
    <property type="nucleotide sequence ID" value="NZ_KI260552.1"/>
</dbReference>
<reference evidence="2 3" key="1">
    <citation type="submission" date="2013-08" db="EMBL/GenBank/DDBJ databases">
        <authorList>
            <person name="Weinstock G."/>
            <person name="Sodergren E."/>
            <person name="Wylie T."/>
            <person name="Fulton L."/>
            <person name="Fulton R."/>
            <person name="Fronick C."/>
            <person name="O'Laughlin M."/>
            <person name="Godfrey J."/>
            <person name="Miner T."/>
            <person name="Herter B."/>
            <person name="Appelbaum E."/>
            <person name="Cordes M."/>
            <person name="Lek S."/>
            <person name="Wollam A."/>
            <person name="Pepin K.H."/>
            <person name="Palsikar V.B."/>
            <person name="Mitreva M."/>
            <person name="Wilson R.K."/>
        </authorList>
    </citation>
    <scope>NUCLEOTIDE SEQUENCE [LARGE SCALE GENOMIC DNA]</scope>
    <source>
        <strain evidence="2 3">ATCC 700332</strain>
    </source>
</reference>
<protein>
    <submittedName>
        <fullName evidence="2">Uncharacterized protein</fullName>
    </submittedName>
</protein>
<accession>A0ABN0P1T5</accession>